<evidence type="ECO:0000313" key="1">
    <source>
        <dbReference type="EMBL" id="PNX61848.1"/>
    </source>
</evidence>
<dbReference type="AlphaFoldDB" id="A0A2K3K6C9"/>
<organism evidence="1 2">
    <name type="scientific">Trifolium pratense</name>
    <name type="common">Red clover</name>
    <dbReference type="NCBI Taxonomy" id="57577"/>
    <lineage>
        <taxon>Eukaryota</taxon>
        <taxon>Viridiplantae</taxon>
        <taxon>Streptophyta</taxon>
        <taxon>Embryophyta</taxon>
        <taxon>Tracheophyta</taxon>
        <taxon>Spermatophyta</taxon>
        <taxon>Magnoliopsida</taxon>
        <taxon>eudicotyledons</taxon>
        <taxon>Gunneridae</taxon>
        <taxon>Pentapetalae</taxon>
        <taxon>rosids</taxon>
        <taxon>fabids</taxon>
        <taxon>Fabales</taxon>
        <taxon>Fabaceae</taxon>
        <taxon>Papilionoideae</taxon>
        <taxon>50 kb inversion clade</taxon>
        <taxon>NPAAA clade</taxon>
        <taxon>Hologalegina</taxon>
        <taxon>IRL clade</taxon>
        <taxon>Trifolieae</taxon>
        <taxon>Trifolium</taxon>
    </lineage>
</organism>
<accession>A0A2K3K6C9</accession>
<dbReference type="EMBL" id="ASHM01086244">
    <property type="protein sequence ID" value="PNX61848.1"/>
    <property type="molecule type" value="Genomic_DNA"/>
</dbReference>
<keyword evidence="1" id="KW-0675">Receptor</keyword>
<dbReference type="InterPro" id="IPR011009">
    <property type="entry name" value="Kinase-like_dom_sf"/>
</dbReference>
<dbReference type="GO" id="GO:0004714">
    <property type="term" value="F:transmembrane receptor protein tyrosine kinase activity"/>
    <property type="evidence" value="ECO:0007669"/>
    <property type="project" value="InterPro"/>
</dbReference>
<dbReference type="Proteomes" id="UP000236291">
    <property type="component" value="Unassembled WGS sequence"/>
</dbReference>
<keyword evidence="1" id="KW-0808">Transferase</keyword>
<sequence length="169" mass="19090">EKSDVYSFGVVLLEVLCARPAIDLSCPSEQVNLAEWGLLCKDKGTLEEIIDPSITRQINQNSLRIFSETVEKCLQDYSCDRPTMVDVLWDLEYALQLQIEPHDDSSVQLPNVQHIPCMSTLIEVDDMSIGRVDESETTTSMMLDRISCEANQGTTINSQMSPLESHFFR</sequence>
<dbReference type="InterPro" id="IPR045272">
    <property type="entry name" value="ANXUR1/2-like"/>
</dbReference>
<proteinExistence type="predicted"/>
<dbReference type="STRING" id="57577.A0A2K3K6C9"/>
<dbReference type="PANTHER" id="PTHR27003">
    <property type="entry name" value="OS07G0166700 PROTEIN"/>
    <property type="match status" value="1"/>
</dbReference>
<gene>
    <name evidence="1" type="ORF">L195_g052667</name>
</gene>
<reference evidence="1 2" key="1">
    <citation type="journal article" date="2014" name="Am. J. Bot.">
        <title>Genome assembly and annotation for red clover (Trifolium pratense; Fabaceae).</title>
        <authorList>
            <person name="Istvanek J."/>
            <person name="Jaros M."/>
            <person name="Krenek A."/>
            <person name="Repkova J."/>
        </authorList>
    </citation>
    <scope>NUCLEOTIDE SEQUENCE [LARGE SCALE GENOMIC DNA]</scope>
    <source>
        <strain evidence="2">cv. Tatra</strain>
        <tissue evidence="1">Young leaves</tissue>
    </source>
</reference>
<comment type="caution">
    <text evidence="1">The sequence shown here is derived from an EMBL/GenBank/DDBJ whole genome shotgun (WGS) entry which is preliminary data.</text>
</comment>
<dbReference type="SUPFAM" id="SSF56112">
    <property type="entry name" value="Protein kinase-like (PK-like)"/>
    <property type="match status" value="1"/>
</dbReference>
<name>A0A2K3K6C9_TRIPR</name>
<evidence type="ECO:0000313" key="2">
    <source>
        <dbReference type="Proteomes" id="UP000236291"/>
    </source>
</evidence>
<dbReference type="Gene3D" id="1.10.510.10">
    <property type="entry name" value="Transferase(Phosphotransferase) domain 1"/>
    <property type="match status" value="1"/>
</dbReference>
<dbReference type="GO" id="GO:0005886">
    <property type="term" value="C:plasma membrane"/>
    <property type="evidence" value="ECO:0007669"/>
    <property type="project" value="TreeGrafter"/>
</dbReference>
<protein>
    <submittedName>
        <fullName evidence="1">LRR receptor-like kinase</fullName>
    </submittedName>
</protein>
<dbReference type="PANTHER" id="PTHR27003:SF398">
    <property type="entry name" value="PROTEIN KINASE DOMAIN-CONTAINING PROTEIN"/>
    <property type="match status" value="1"/>
</dbReference>
<dbReference type="GO" id="GO:0009506">
    <property type="term" value="C:plasmodesma"/>
    <property type="evidence" value="ECO:0007669"/>
    <property type="project" value="TreeGrafter"/>
</dbReference>
<feature type="non-terminal residue" evidence="1">
    <location>
        <position position="1"/>
    </location>
</feature>
<reference evidence="1 2" key="2">
    <citation type="journal article" date="2017" name="Front. Plant Sci.">
        <title>Gene Classification and Mining of Molecular Markers Useful in Red Clover (Trifolium pratense) Breeding.</title>
        <authorList>
            <person name="Istvanek J."/>
            <person name="Dluhosova J."/>
            <person name="Dluhos P."/>
            <person name="Patkova L."/>
            <person name="Nedelnik J."/>
            <person name="Repkova J."/>
        </authorList>
    </citation>
    <scope>NUCLEOTIDE SEQUENCE [LARGE SCALE GENOMIC DNA]</scope>
    <source>
        <strain evidence="2">cv. Tatra</strain>
        <tissue evidence="1">Young leaves</tissue>
    </source>
</reference>
<keyword evidence="1" id="KW-0418">Kinase</keyword>